<comment type="caution">
    <text evidence="2">The sequence shown here is derived from an EMBL/GenBank/DDBJ whole genome shotgun (WGS) entry which is preliminary data.</text>
</comment>
<proteinExistence type="predicted"/>
<evidence type="ECO:0000313" key="3">
    <source>
        <dbReference type="Proteomes" id="UP000245207"/>
    </source>
</evidence>
<protein>
    <submittedName>
        <fullName evidence="2">Uncharacterized protein</fullName>
    </submittedName>
</protein>
<evidence type="ECO:0000256" key="1">
    <source>
        <dbReference type="SAM" id="MobiDB-lite"/>
    </source>
</evidence>
<feature type="region of interest" description="Disordered" evidence="1">
    <location>
        <begin position="1"/>
        <end position="32"/>
    </location>
</feature>
<name>A0A2U1PXZ0_ARTAN</name>
<dbReference type="EMBL" id="PKPP01000616">
    <property type="protein sequence ID" value="PWA90596.1"/>
    <property type="molecule type" value="Genomic_DNA"/>
</dbReference>
<dbReference type="Proteomes" id="UP000245207">
    <property type="component" value="Unassembled WGS sequence"/>
</dbReference>
<evidence type="ECO:0000313" key="2">
    <source>
        <dbReference type="EMBL" id="PWA90596.1"/>
    </source>
</evidence>
<dbReference type="AlphaFoldDB" id="A0A2U1PXZ0"/>
<gene>
    <name evidence="2" type="ORF">CTI12_AA099190</name>
</gene>
<organism evidence="2 3">
    <name type="scientific">Artemisia annua</name>
    <name type="common">Sweet wormwood</name>
    <dbReference type="NCBI Taxonomy" id="35608"/>
    <lineage>
        <taxon>Eukaryota</taxon>
        <taxon>Viridiplantae</taxon>
        <taxon>Streptophyta</taxon>
        <taxon>Embryophyta</taxon>
        <taxon>Tracheophyta</taxon>
        <taxon>Spermatophyta</taxon>
        <taxon>Magnoliopsida</taxon>
        <taxon>eudicotyledons</taxon>
        <taxon>Gunneridae</taxon>
        <taxon>Pentapetalae</taxon>
        <taxon>asterids</taxon>
        <taxon>campanulids</taxon>
        <taxon>Asterales</taxon>
        <taxon>Asteraceae</taxon>
        <taxon>Asteroideae</taxon>
        <taxon>Anthemideae</taxon>
        <taxon>Artemisiinae</taxon>
        <taxon>Artemisia</taxon>
    </lineage>
</organism>
<feature type="compositionally biased region" description="Basic and acidic residues" evidence="1">
    <location>
        <begin position="9"/>
        <end position="21"/>
    </location>
</feature>
<sequence length="141" mass="15863">MINPSPIKEGNDDGKKDKDAEEQGDAVPETKVDEPLSLTQWIENHLDLIEEWFNLIAAEFYYCVAKGTMEPMGVGIPGAINPHNIATRASDVSPSPVKRLVKPSSYLLSPYMNKKTRVELKMTRLEWMLGKSIFVMRGEKV</sequence>
<keyword evidence="3" id="KW-1185">Reference proteome</keyword>
<accession>A0A2U1PXZ0</accession>
<reference evidence="2 3" key="1">
    <citation type="journal article" date="2018" name="Mol. Plant">
        <title>The genome of Artemisia annua provides insight into the evolution of Asteraceae family and artemisinin biosynthesis.</title>
        <authorList>
            <person name="Shen Q."/>
            <person name="Zhang L."/>
            <person name="Liao Z."/>
            <person name="Wang S."/>
            <person name="Yan T."/>
            <person name="Shi P."/>
            <person name="Liu M."/>
            <person name="Fu X."/>
            <person name="Pan Q."/>
            <person name="Wang Y."/>
            <person name="Lv Z."/>
            <person name="Lu X."/>
            <person name="Zhang F."/>
            <person name="Jiang W."/>
            <person name="Ma Y."/>
            <person name="Chen M."/>
            <person name="Hao X."/>
            <person name="Li L."/>
            <person name="Tang Y."/>
            <person name="Lv G."/>
            <person name="Zhou Y."/>
            <person name="Sun X."/>
            <person name="Brodelius P.E."/>
            <person name="Rose J.K.C."/>
            <person name="Tang K."/>
        </authorList>
    </citation>
    <scope>NUCLEOTIDE SEQUENCE [LARGE SCALE GENOMIC DNA]</scope>
    <source>
        <strain evidence="3">cv. Huhao1</strain>
        <tissue evidence="2">Leaf</tissue>
    </source>
</reference>